<dbReference type="EMBL" id="CAADIG010000025">
    <property type="protein sequence ID" value="VFR48076.1"/>
    <property type="molecule type" value="Genomic_DNA"/>
</dbReference>
<dbReference type="GO" id="GO:0030313">
    <property type="term" value="C:cell envelope"/>
    <property type="evidence" value="ECO:0007669"/>
    <property type="project" value="UniProtKB-SubCell"/>
</dbReference>
<dbReference type="AlphaFoldDB" id="A0A484SAX5"/>
<accession>A0A484SAX5</accession>
<dbReference type="InterPro" id="IPR006128">
    <property type="entry name" value="Lipoprotein_PsaA-like"/>
</dbReference>
<comment type="subcellular location">
    <subcellularLocation>
        <location evidence="1">Cell envelope</location>
    </subcellularLocation>
</comment>
<dbReference type="EMBL" id="CAADIO010000038">
    <property type="protein sequence ID" value="VFR94132.1"/>
    <property type="molecule type" value="Genomic_DNA"/>
</dbReference>
<dbReference type="PANTHER" id="PTHR42953:SF1">
    <property type="entry name" value="METAL-BINDING PROTEIN HI_0362-RELATED"/>
    <property type="match status" value="1"/>
</dbReference>
<proteinExistence type="predicted"/>
<gene>
    <name evidence="6" type="ORF">ANT2_1963</name>
    <name evidence="7" type="ORF">ANT3_1965</name>
    <name evidence="8" type="ORF">RAN3_1956</name>
</gene>
<organism evidence="7">
    <name type="scientific">plant metagenome</name>
    <dbReference type="NCBI Taxonomy" id="1297885"/>
    <lineage>
        <taxon>unclassified sequences</taxon>
        <taxon>metagenomes</taxon>
        <taxon>organismal metagenomes</taxon>
    </lineage>
</organism>
<dbReference type="PRINTS" id="PR00691">
    <property type="entry name" value="ADHESINB"/>
</dbReference>
<keyword evidence="5" id="KW-0812">Transmembrane</keyword>
<dbReference type="PANTHER" id="PTHR42953">
    <property type="entry name" value="HIGH-AFFINITY ZINC UPTAKE SYSTEM PROTEIN ZNUA-RELATED"/>
    <property type="match status" value="1"/>
</dbReference>
<evidence type="ECO:0000313" key="8">
    <source>
        <dbReference type="EMBL" id="VFR94132.1"/>
    </source>
</evidence>
<protein>
    <submittedName>
        <fullName evidence="7">Manganese ABC transporter, periplasmic-binding protein SitA</fullName>
    </submittedName>
</protein>
<dbReference type="Gene3D" id="3.40.50.1980">
    <property type="entry name" value="Nitrogenase molybdenum iron protein domain"/>
    <property type="match status" value="2"/>
</dbReference>
<keyword evidence="2" id="KW-0813">Transport</keyword>
<dbReference type="GO" id="GO:0030001">
    <property type="term" value="P:metal ion transport"/>
    <property type="evidence" value="ECO:0007669"/>
    <property type="project" value="InterPro"/>
</dbReference>
<evidence type="ECO:0000256" key="3">
    <source>
        <dbReference type="ARBA" id="ARBA00022723"/>
    </source>
</evidence>
<dbReference type="GO" id="GO:0007155">
    <property type="term" value="P:cell adhesion"/>
    <property type="evidence" value="ECO:0007669"/>
    <property type="project" value="InterPro"/>
</dbReference>
<evidence type="ECO:0000256" key="2">
    <source>
        <dbReference type="ARBA" id="ARBA00022448"/>
    </source>
</evidence>
<feature type="transmembrane region" description="Helical" evidence="5">
    <location>
        <begin position="36"/>
        <end position="54"/>
    </location>
</feature>
<dbReference type="InterPro" id="IPR006127">
    <property type="entry name" value="ZnuA-like"/>
</dbReference>
<dbReference type="SUPFAM" id="SSF53807">
    <property type="entry name" value="Helical backbone' metal receptor"/>
    <property type="match status" value="1"/>
</dbReference>
<evidence type="ECO:0000256" key="5">
    <source>
        <dbReference type="SAM" id="Phobius"/>
    </source>
</evidence>
<name>A0A484SAX5_9ZZZZ</name>
<dbReference type="GO" id="GO:0046872">
    <property type="term" value="F:metal ion binding"/>
    <property type="evidence" value="ECO:0007669"/>
    <property type="project" value="UniProtKB-KW"/>
</dbReference>
<keyword evidence="5" id="KW-1133">Transmembrane helix</keyword>
<dbReference type="PRINTS" id="PR00690">
    <property type="entry name" value="ADHESNFAMILY"/>
</dbReference>
<dbReference type="InterPro" id="IPR050492">
    <property type="entry name" value="Bact_metal-bind_prot9"/>
</dbReference>
<keyword evidence="3" id="KW-0479">Metal-binding</keyword>
<dbReference type="Pfam" id="PF01297">
    <property type="entry name" value="ZnuA"/>
    <property type="match status" value="1"/>
</dbReference>
<evidence type="ECO:0000256" key="4">
    <source>
        <dbReference type="ARBA" id="ARBA00022729"/>
    </source>
</evidence>
<reference evidence="7" key="1">
    <citation type="submission" date="2019-03" db="EMBL/GenBank/DDBJ databases">
        <authorList>
            <person name="Danneels B."/>
        </authorList>
    </citation>
    <scope>NUCLEOTIDE SEQUENCE</scope>
</reference>
<dbReference type="InterPro" id="IPR006129">
    <property type="entry name" value="AdhesinB"/>
</dbReference>
<keyword evidence="4" id="KW-0732">Signal</keyword>
<dbReference type="EMBL" id="CAADID010000007">
    <property type="protein sequence ID" value="VFR59001.1"/>
    <property type="molecule type" value="Genomic_DNA"/>
</dbReference>
<evidence type="ECO:0000313" key="6">
    <source>
        <dbReference type="EMBL" id="VFR48076.1"/>
    </source>
</evidence>
<keyword evidence="5" id="KW-0472">Membrane</keyword>
<evidence type="ECO:0000256" key="1">
    <source>
        <dbReference type="ARBA" id="ARBA00004196"/>
    </source>
</evidence>
<evidence type="ECO:0000313" key="7">
    <source>
        <dbReference type="EMBL" id="VFR59001.1"/>
    </source>
</evidence>
<sequence>MAGMIKGVDASAPPGTETCAGAATAFGRPRRAGRGWLGALAAVLAVVLVTALPARAQPSGEPLDVVATTGMLGDAIKAVGGERVSVTTLMGPGVDPHTYRQTRSDIGRLTRADLVVWHGLNLEAQLEKLMHDLARRQRVVALAETALPRADLLADEDYPDRYDPHVWMDPSLWERVVEAARDALIDAEPASRAVFEANARAYLLKLDELDDYSRKVLESVPPKGRVLVTAHDAFRYFGRAYGYEVLGIQGISTESEASLHQVERLVGELAKRQIGAIFVESSVSERNVRALVEGAAARGHTVRVGGELYSDAMGAPDTPEGTYLGMIAHNVSTIACALGGDAGQPPAGVAPCKK</sequence>